<dbReference type="EMBL" id="VJMH01005995">
    <property type="protein sequence ID" value="KAF0692006.1"/>
    <property type="molecule type" value="Genomic_DNA"/>
</dbReference>
<accession>A0A485L6D3</accession>
<dbReference type="OrthoDB" id="78967at2759"/>
<feature type="compositionally biased region" description="Acidic residues" evidence="1">
    <location>
        <begin position="155"/>
        <end position="166"/>
    </location>
</feature>
<evidence type="ECO:0000313" key="3">
    <source>
        <dbReference type="EMBL" id="VFT93612.1"/>
    </source>
</evidence>
<gene>
    <name evidence="3" type="primary">Aste57867_16848</name>
    <name evidence="2" type="ORF">As57867_016790</name>
    <name evidence="3" type="ORF">ASTE57867_16848</name>
</gene>
<keyword evidence="4" id="KW-1185">Reference proteome</keyword>
<feature type="region of interest" description="Disordered" evidence="1">
    <location>
        <begin position="1"/>
        <end position="26"/>
    </location>
</feature>
<feature type="compositionally biased region" description="Basic residues" evidence="1">
    <location>
        <begin position="128"/>
        <end position="145"/>
    </location>
</feature>
<feature type="region of interest" description="Disordered" evidence="1">
    <location>
        <begin position="126"/>
        <end position="166"/>
    </location>
</feature>
<reference evidence="2" key="2">
    <citation type="submission" date="2019-06" db="EMBL/GenBank/DDBJ databases">
        <title>Genomics analysis of Aphanomyces spp. identifies a new class of oomycete effector associated with host adaptation.</title>
        <authorList>
            <person name="Gaulin E."/>
        </authorList>
    </citation>
    <scope>NUCLEOTIDE SEQUENCE</scope>
    <source>
        <strain evidence="2">CBS 578.67</strain>
    </source>
</reference>
<dbReference type="EMBL" id="CAADRA010006016">
    <property type="protein sequence ID" value="VFT93612.1"/>
    <property type="molecule type" value="Genomic_DNA"/>
</dbReference>
<evidence type="ECO:0000256" key="1">
    <source>
        <dbReference type="SAM" id="MobiDB-lite"/>
    </source>
</evidence>
<evidence type="ECO:0000313" key="2">
    <source>
        <dbReference type="EMBL" id="KAF0692006.1"/>
    </source>
</evidence>
<evidence type="ECO:0000313" key="4">
    <source>
        <dbReference type="Proteomes" id="UP000332933"/>
    </source>
</evidence>
<organism evidence="3 4">
    <name type="scientific">Aphanomyces stellatus</name>
    <dbReference type="NCBI Taxonomy" id="120398"/>
    <lineage>
        <taxon>Eukaryota</taxon>
        <taxon>Sar</taxon>
        <taxon>Stramenopiles</taxon>
        <taxon>Oomycota</taxon>
        <taxon>Saprolegniomycetes</taxon>
        <taxon>Saprolegniales</taxon>
        <taxon>Verrucalvaceae</taxon>
        <taxon>Aphanomyces</taxon>
    </lineage>
</organism>
<name>A0A485L6D3_9STRA</name>
<dbReference type="AlphaFoldDB" id="A0A485L6D3"/>
<protein>
    <submittedName>
        <fullName evidence="3">Aste57867_16848 protein</fullName>
    </submittedName>
</protein>
<dbReference type="Proteomes" id="UP000332933">
    <property type="component" value="Unassembled WGS sequence"/>
</dbReference>
<reference evidence="3 4" key="1">
    <citation type="submission" date="2019-03" db="EMBL/GenBank/DDBJ databases">
        <authorList>
            <person name="Gaulin E."/>
            <person name="Dumas B."/>
        </authorList>
    </citation>
    <scope>NUCLEOTIDE SEQUENCE [LARGE SCALE GENOMIC DNA]</scope>
    <source>
        <strain evidence="3">CBS 568.67</strain>
    </source>
</reference>
<proteinExistence type="predicted"/>
<sequence length="166" mass="18424">MLALDSAPILGPTPSGEPPRPRRRKRPLQHVHFTTATVYLFQAAYGGSALPHESGPPIGLATRDFDSMILDLTQEKGNTCGSVHKFDHLERIAMLKAASYSVKEIADFCFEAIDVRKSRADTIEALNRKRRRRNGTHGGSRKHRRMSMDTSASSSEDEEATDDDES</sequence>